<dbReference type="PANTHER" id="PTHR30566:SF5">
    <property type="entry name" value="MECHANOSENSITIVE ION CHANNEL PROTEIN 1, MITOCHONDRIAL-RELATED"/>
    <property type="match status" value="1"/>
</dbReference>
<feature type="transmembrane region" description="Helical" evidence="6">
    <location>
        <begin position="55"/>
        <end position="73"/>
    </location>
</feature>
<feature type="transmembrane region" description="Helical" evidence="6">
    <location>
        <begin position="14"/>
        <end position="35"/>
    </location>
</feature>
<dbReference type="InterPro" id="IPR006685">
    <property type="entry name" value="MscS_channel_2nd"/>
</dbReference>
<dbReference type="AlphaFoldDB" id="A0A410FSY4"/>
<keyword evidence="3 6" id="KW-0812">Transmembrane</keyword>
<dbReference type="GO" id="GO:0055085">
    <property type="term" value="P:transmembrane transport"/>
    <property type="evidence" value="ECO:0007669"/>
    <property type="project" value="InterPro"/>
</dbReference>
<dbReference type="Proteomes" id="UP000287233">
    <property type="component" value="Chromosome"/>
</dbReference>
<gene>
    <name evidence="8" type="ORF">BIP78_0315</name>
</gene>
<evidence type="ECO:0000313" key="9">
    <source>
        <dbReference type="Proteomes" id="UP000287233"/>
    </source>
</evidence>
<dbReference type="InterPro" id="IPR010920">
    <property type="entry name" value="LSM_dom_sf"/>
</dbReference>
<comment type="subcellular location">
    <subcellularLocation>
        <location evidence="1">Cell membrane</location>
        <topology evidence="1">Multi-pass membrane protein</topology>
    </subcellularLocation>
</comment>
<dbReference type="PANTHER" id="PTHR30566">
    <property type="entry name" value="YNAI-RELATED MECHANOSENSITIVE ION CHANNEL"/>
    <property type="match status" value="1"/>
</dbReference>
<proteinExistence type="predicted"/>
<evidence type="ECO:0000256" key="3">
    <source>
        <dbReference type="ARBA" id="ARBA00022692"/>
    </source>
</evidence>
<dbReference type="SUPFAM" id="SSF82689">
    <property type="entry name" value="Mechanosensitive channel protein MscS (YggB), C-terminal domain"/>
    <property type="match status" value="1"/>
</dbReference>
<evidence type="ECO:0000256" key="6">
    <source>
        <dbReference type="SAM" id="Phobius"/>
    </source>
</evidence>
<protein>
    <recommendedName>
        <fullName evidence="7">Mechanosensitive ion channel MscS domain-containing protein</fullName>
    </recommendedName>
</protein>
<evidence type="ECO:0000256" key="5">
    <source>
        <dbReference type="ARBA" id="ARBA00023136"/>
    </source>
</evidence>
<name>A0A410FSY4_BIPS1</name>
<dbReference type="EMBL" id="CP034928">
    <property type="protein sequence ID" value="QAA76081.1"/>
    <property type="molecule type" value="Genomic_DNA"/>
</dbReference>
<dbReference type="InterPro" id="IPR011066">
    <property type="entry name" value="MscS_channel_C_sf"/>
</dbReference>
<dbReference type="KEGG" id="bih:BIP78_0315"/>
<organism evidence="8 9">
    <name type="scientific">Bipolaricaulis sibiricus</name>
    <dbReference type="NCBI Taxonomy" id="2501609"/>
    <lineage>
        <taxon>Bacteria</taxon>
        <taxon>Candidatus Bipolaricaulota</taxon>
        <taxon>Candidatus Bipolaricaulia</taxon>
        <taxon>Candidatus Bipolaricaulales</taxon>
        <taxon>Candidatus Bipolaricaulaceae</taxon>
        <taxon>Candidatus Bipolaricaulis</taxon>
    </lineage>
</organism>
<dbReference type="SUPFAM" id="SSF50182">
    <property type="entry name" value="Sm-like ribonucleoproteins"/>
    <property type="match status" value="1"/>
</dbReference>
<dbReference type="InterPro" id="IPR023408">
    <property type="entry name" value="MscS_beta-dom_sf"/>
</dbReference>
<evidence type="ECO:0000256" key="2">
    <source>
        <dbReference type="ARBA" id="ARBA00022475"/>
    </source>
</evidence>
<keyword evidence="4 6" id="KW-1133">Transmembrane helix</keyword>
<dbReference type="Gene3D" id="1.10.287.1260">
    <property type="match status" value="1"/>
</dbReference>
<evidence type="ECO:0000313" key="8">
    <source>
        <dbReference type="EMBL" id="QAA76081.1"/>
    </source>
</evidence>
<feature type="domain" description="Mechanosensitive ion channel MscS" evidence="7">
    <location>
        <begin position="96"/>
        <end position="171"/>
    </location>
</feature>
<dbReference type="GO" id="GO:0005886">
    <property type="term" value="C:plasma membrane"/>
    <property type="evidence" value="ECO:0007669"/>
    <property type="project" value="UniProtKB-SubCell"/>
</dbReference>
<evidence type="ECO:0000256" key="1">
    <source>
        <dbReference type="ARBA" id="ARBA00004651"/>
    </source>
</evidence>
<dbReference type="Gene3D" id="2.30.30.60">
    <property type="match status" value="1"/>
</dbReference>
<evidence type="ECO:0000259" key="7">
    <source>
        <dbReference type="Pfam" id="PF00924"/>
    </source>
</evidence>
<keyword evidence="5 6" id="KW-0472">Membrane</keyword>
<dbReference type="Gene3D" id="3.30.70.100">
    <property type="match status" value="1"/>
</dbReference>
<keyword evidence="2" id="KW-1003">Cell membrane</keyword>
<sequence>MSWLSDHLGLPTDVVTRLLATVGIFVALWIARRLWTAAVAKRTSDPRLRYRWSKASAYTVAVIGLVLIGRLWLEGVQSLVTYFGLVSAGLAVALRDPVVNFFGWLYISWRRPFVVGDRIAIAGVAGDVVDTRPFMFTLLEIGGRAAGEQSSGRLVHVPNGRVFVEPITNYTQGFNYVWNEIPVTVTFESDWERAKEILLGILNHEVGAVAEEAALPIRDASRKFLIQYATLTPTVYTRIVDHGVNLTLRYLCRPRQRRETGHRISERILEAFAQERRVDFAYPTWRLYAHPAEGKPDLRPPP</sequence>
<evidence type="ECO:0000256" key="4">
    <source>
        <dbReference type="ARBA" id="ARBA00022989"/>
    </source>
</evidence>
<accession>A0A410FSY4</accession>
<dbReference type="Pfam" id="PF00924">
    <property type="entry name" value="MS_channel_2nd"/>
    <property type="match status" value="1"/>
</dbReference>
<reference evidence="9" key="1">
    <citation type="submission" date="2018-12" db="EMBL/GenBank/DDBJ databases">
        <title>Complete genome sequence of an uncultured bacterium of the candidate phylum Bipolaricaulota.</title>
        <authorList>
            <person name="Kadnikov V.V."/>
            <person name="Mardanov A.V."/>
            <person name="Beletsky A.V."/>
            <person name="Frank Y.A."/>
            <person name="Karnachuk O.V."/>
            <person name="Ravin N.V."/>
        </authorList>
    </citation>
    <scope>NUCLEOTIDE SEQUENCE [LARGE SCALE GENOMIC DNA]</scope>
</reference>